<sequence>MCKHCRTTEETTEHILRKCGKTAGLWRHFRNKLKVDDNRINFQTWLIKNMMDQHTGVDFGIICWNLWKQRNEEAMDGKSYSEAGLIQRVNAWINIYSQALINAQKCLAPVDKTKSSLEIAWKPPREG</sequence>
<evidence type="ECO:0008006" key="3">
    <source>
        <dbReference type="Google" id="ProtNLM"/>
    </source>
</evidence>
<evidence type="ECO:0000313" key="2">
    <source>
        <dbReference type="Proteomes" id="UP001154282"/>
    </source>
</evidence>
<evidence type="ECO:0000313" key="1">
    <source>
        <dbReference type="EMBL" id="CAI0449336.1"/>
    </source>
</evidence>
<dbReference type="Proteomes" id="UP001154282">
    <property type="component" value="Unassembled WGS sequence"/>
</dbReference>
<reference evidence="1" key="1">
    <citation type="submission" date="2022-08" db="EMBL/GenBank/DDBJ databases">
        <authorList>
            <person name="Gutierrez-Valencia J."/>
        </authorList>
    </citation>
    <scope>NUCLEOTIDE SEQUENCE</scope>
</reference>
<keyword evidence="2" id="KW-1185">Reference proteome</keyword>
<name>A0AAV0MTM5_9ROSI</name>
<dbReference type="EMBL" id="CAMGYJ010000007">
    <property type="protein sequence ID" value="CAI0449336.1"/>
    <property type="molecule type" value="Genomic_DNA"/>
</dbReference>
<accession>A0AAV0MTM5</accession>
<dbReference type="AlphaFoldDB" id="A0AAV0MTM5"/>
<protein>
    <recommendedName>
        <fullName evidence="3">Reverse transcriptase zinc-binding domain-containing protein</fullName>
    </recommendedName>
</protein>
<organism evidence="1 2">
    <name type="scientific">Linum tenue</name>
    <dbReference type="NCBI Taxonomy" id="586396"/>
    <lineage>
        <taxon>Eukaryota</taxon>
        <taxon>Viridiplantae</taxon>
        <taxon>Streptophyta</taxon>
        <taxon>Embryophyta</taxon>
        <taxon>Tracheophyta</taxon>
        <taxon>Spermatophyta</taxon>
        <taxon>Magnoliopsida</taxon>
        <taxon>eudicotyledons</taxon>
        <taxon>Gunneridae</taxon>
        <taxon>Pentapetalae</taxon>
        <taxon>rosids</taxon>
        <taxon>fabids</taxon>
        <taxon>Malpighiales</taxon>
        <taxon>Linaceae</taxon>
        <taxon>Linum</taxon>
    </lineage>
</organism>
<proteinExistence type="predicted"/>
<gene>
    <name evidence="1" type="ORF">LITE_LOCUS30130</name>
</gene>
<comment type="caution">
    <text evidence="1">The sequence shown here is derived from an EMBL/GenBank/DDBJ whole genome shotgun (WGS) entry which is preliminary data.</text>
</comment>